<dbReference type="GO" id="GO:0052621">
    <property type="term" value="F:diguanylate cyclase activity"/>
    <property type="evidence" value="ECO:0007669"/>
    <property type="project" value="UniProtKB-EC"/>
</dbReference>
<evidence type="ECO:0000313" key="6">
    <source>
        <dbReference type="Proteomes" id="UP001177769"/>
    </source>
</evidence>
<dbReference type="SMART" id="SM00028">
    <property type="entry name" value="TPR"/>
    <property type="match status" value="4"/>
</dbReference>
<dbReference type="Proteomes" id="UP001177769">
    <property type="component" value="Chromosome"/>
</dbReference>
<proteinExistence type="predicted"/>
<dbReference type="PROSITE" id="PS50887">
    <property type="entry name" value="GGDEF"/>
    <property type="match status" value="1"/>
</dbReference>
<evidence type="ECO:0000256" key="1">
    <source>
        <dbReference type="ARBA" id="ARBA00012528"/>
    </source>
</evidence>
<accession>A0AA95NC67</accession>
<dbReference type="CDD" id="cd01949">
    <property type="entry name" value="GGDEF"/>
    <property type="match status" value="1"/>
</dbReference>
<dbReference type="RefSeq" id="WP_285231181.1">
    <property type="nucleotide sequence ID" value="NZ_CP116346.1"/>
</dbReference>
<dbReference type="InterPro" id="IPR050469">
    <property type="entry name" value="Diguanylate_Cyclase"/>
</dbReference>
<dbReference type="InterPro" id="IPR029787">
    <property type="entry name" value="Nucleotide_cyclase"/>
</dbReference>
<dbReference type="SUPFAM" id="SSF48452">
    <property type="entry name" value="TPR-like"/>
    <property type="match status" value="1"/>
</dbReference>
<dbReference type="NCBIfam" id="TIGR00254">
    <property type="entry name" value="GGDEF"/>
    <property type="match status" value="1"/>
</dbReference>
<sequence length="557" mass="61399">MGSLRQTSHPDFDALLGAAAQHALRGDYVDAVAALQQALPLCHDDTARARVLALLAHHYPRLGNLQDSVRCASEAVALCQHMDEPRLVAEAQTSLSYVYAQLLMGRDALDAALHALKAARRAGNRVQEAWALNRLGVAYGSMDNIAQARESTQQALEVATPLGDGELSFSCLNNLAYFWLQLAAEAHNGGSEAKLLPEALSQARALAEQASAQARASRSEFQVTVALSNLVEAMLGMADHEDSVALIDEYQALAHRHGYLALELQAQMQRAWLLMLRGQHQACVASLMLILAQRREHLPPALRRKLIHALYEASKAGRDFEAALAYLEQHAELERQIARETMALQTEVMLIRQDVEQAHARAEHALVDARRERERATRLEREQERLRHQAAEWGRAAHEDVLTGLHNRRHAEFALPVLLERARQEHSVICLAMLDVDHFKDINDRHGHGVGDEVLRQLAGVLRYNTRSADLLARVGGEEFMIALVGLPLLQAQDICERLRVAISAHSWQDLAPGLAVTISLGLTGGAPPEQAKLLVDGADHALYAAKRAGRNRVEIL</sequence>
<feature type="domain" description="GGDEF" evidence="4">
    <location>
        <begin position="427"/>
        <end position="557"/>
    </location>
</feature>
<dbReference type="Gene3D" id="3.30.70.270">
    <property type="match status" value="1"/>
</dbReference>
<dbReference type="PANTHER" id="PTHR45138">
    <property type="entry name" value="REGULATORY COMPONENTS OF SENSORY TRANSDUCTION SYSTEM"/>
    <property type="match status" value="1"/>
</dbReference>
<dbReference type="SUPFAM" id="SSF55073">
    <property type="entry name" value="Nucleotide cyclase"/>
    <property type="match status" value="1"/>
</dbReference>
<dbReference type="Pfam" id="PF00990">
    <property type="entry name" value="GGDEF"/>
    <property type="match status" value="1"/>
</dbReference>
<dbReference type="InterPro" id="IPR011990">
    <property type="entry name" value="TPR-like_helical_dom_sf"/>
</dbReference>
<keyword evidence="3" id="KW-0175">Coiled coil</keyword>
<dbReference type="FunFam" id="3.30.70.270:FF:000001">
    <property type="entry name" value="Diguanylate cyclase domain protein"/>
    <property type="match status" value="1"/>
</dbReference>
<dbReference type="InterPro" id="IPR000160">
    <property type="entry name" value="GGDEF_dom"/>
</dbReference>
<protein>
    <recommendedName>
        <fullName evidence="1">diguanylate cyclase</fullName>
        <ecNumber evidence="1">2.7.7.65</ecNumber>
    </recommendedName>
</protein>
<dbReference type="SMART" id="SM00267">
    <property type="entry name" value="GGDEF"/>
    <property type="match status" value="1"/>
</dbReference>
<gene>
    <name evidence="5" type="ORF">PFX98_14330</name>
</gene>
<dbReference type="InterPro" id="IPR043128">
    <property type="entry name" value="Rev_trsase/Diguanyl_cyclase"/>
</dbReference>
<dbReference type="EC" id="2.7.7.65" evidence="1"/>
<evidence type="ECO:0000313" key="5">
    <source>
        <dbReference type="EMBL" id="WIT10112.1"/>
    </source>
</evidence>
<dbReference type="Gene3D" id="1.25.40.10">
    <property type="entry name" value="Tetratricopeptide repeat domain"/>
    <property type="match status" value="2"/>
</dbReference>
<comment type="catalytic activity">
    <reaction evidence="2">
        <text>2 GTP = 3',3'-c-di-GMP + 2 diphosphate</text>
        <dbReference type="Rhea" id="RHEA:24898"/>
        <dbReference type="ChEBI" id="CHEBI:33019"/>
        <dbReference type="ChEBI" id="CHEBI:37565"/>
        <dbReference type="ChEBI" id="CHEBI:58805"/>
        <dbReference type="EC" id="2.7.7.65"/>
    </reaction>
</comment>
<evidence type="ECO:0000256" key="2">
    <source>
        <dbReference type="ARBA" id="ARBA00034247"/>
    </source>
</evidence>
<dbReference type="KEGG" id="pais:PFX98_14330"/>
<organism evidence="5 6">
    <name type="scientific">Paucibacter sediminis</name>
    <dbReference type="NCBI Taxonomy" id="3019553"/>
    <lineage>
        <taxon>Bacteria</taxon>
        <taxon>Pseudomonadati</taxon>
        <taxon>Pseudomonadota</taxon>
        <taxon>Betaproteobacteria</taxon>
        <taxon>Burkholderiales</taxon>
        <taxon>Sphaerotilaceae</taxon>
        <taxon>Roseateles</taxon>
    </lineage>
</organism>
<dbReference type="InterPro" id="IPR019734">
    <property type="entry name" value="TPR_rpt"/>
</dbReference>
<keyword evidence="6" id="KW-1185">Reference proteome</keyword>
<evidence type="ECO:0000256" key="3">
    <source>
        <dbReference type="SAM" id="Coils"/>
    </source>
</evidence>
<name>A0AA95NC67_9BURK</name>
<dbReference type="EMBL" id="CP116346">
    <property type="protein sequence ID" value="WIT10112.1"/>
    <property type="molecule type" value="Genomic_DNA"/>
</dbReference>
<evidence type="ECO:0000259" key="4">
    <source>
        <dbReference type="PROSITE" id="PS50887"/>
    </source>
</evidence>
<feature type="coiled-coil region" evidence="3">
    <location>
        <begin position="352"/>
        <end position="396"/>
    </location>
</feature>
<dbReference type="AlphaFoldDB" id="A0AA95NC67"/>
<dbReference type="PANTHER" id="PTHR45138:SF9">
    <property type="entry name" value="DIGUANYLATE CYCLASE DGCM-RELATED"/>
    <property type="match status" value="1"/>
</dbReference>
<reference evidence="5" key="1">
    <citation type="submission" date="2023-01" db="EMBL/GenBank/DDBJ databases">
        <title>Whole genome sequence of Paucibacter sp. S2-9 isolated from pond sediment.</title>
        <authorList>
            <person name="Jung J.Y."/>
        </authorList>
    </citation>
    <scope>NUCLEOTIDE SEQUENCE</scope>
    <source>
        <strain evidence="5">S2-9</strain>
    </source>
</reference>